<dbReference type="Pfam" id="PF02518">
    <property type="entry name" value="HATPase_c"/>
    <property type="match status" value="1"/>
</dbReference>
<comment type="catalytic activity">
    <reaction evidence="1">
        <text>ATP-dependent breakage, passage and rejoining of double-stranded DNA.</text>
        <dbReference type="EC" id="5.6.2.2"/>
    </reaction>
</comment>
<dbReference type="InterPro" id="IPR003594">
    <property type="entry name" value="HATPase_dom"/>
</dbReference>
<dbReference type="CDD" id="cd00822">
    <property type="entry name" value="TopoII_Trans_DNA_gyrase"/>
    <property type="match status" value="1"/>
</dbReference>
<evidence type="ECO:0000313" key="14">
    <source>
        <dbReference type="Proteomes" id="UP000244792"/>
    </source>
</evidence>
<sequence length="632" mass="71694">MKYTSKDIVVLEGMEAVRKRPGMYIGSVGIKGLLHLVYEVVDNSVDEFMAGYCKKISVTIHKSNYVTVEDDGRGIPTDIHEQTNKNALELVLTTLHAGGKFNDKVYKVSGGLHGVGISVVNALSERFIATIYRDGKIFTQEFSRGNPISEIKIIGESDKHGTKIKFLPDKEIFKDINWDADELKARFKEITFLNPGLEIIFLDERINEKEIFYDERGLLGFVEYLNKNSKPLYSPPILIQGEYEEVYVDIALQHIDSTYENIICFANNIATKEGGSHLTAFKNSLTKLTNQYAKEKKILKEDENFQGEDIRSGLTAVISVKLKEPLFEGQTKTKLSSLEAKNAVEKLMEKFIIELESKPEVANMIIKSSLAAKEAREAAKKARDMVRKKHDFTSSISLPGKLALCSSKKPEECELFIVEGDSAGGSAKQGRDRRFQAILPLRGKILNVEKANIDKILANQEIKALAASIGLPFYEEDIPVSDWIKNLRFHKIIIMTDADVDGSHIRTLLLTLFFRYFRPLIEMGKVFIAQPPLYMIRKGKERMYAMNDEELNDILSKIKSPDSIQRFKGLGEMTPSQLWDVAMNPEKRTILRVYIDDASEANRIFEILMGDNVEYRKAFIERYAREVKNLDV</sequence>
<dbReference type="InterPro" id="IPR000565">
    <property type="entry name" value="Topo_IIA_B"/>
</dbReference>
<evidence type="ECO:0000256" key="7">
    <source>
        <dbReference type="ARBA" id="ARBA00022840"/>
    </source>
</evidence>
<dbReference type="InterPro" id="IPR018522">
    <property type="entry name" value="TopoIIA_CS"/>
</dbReference>
<dbReference type="InterPro" id="IPR011557">
    <property type="entry name" value="GyrB"/>
</dbReference>
<dbReference type="SUPFAM" id="SSF56719">
    <property type="entry name" value="Type II DNA topoisomerase"/>
    <property type="match status" value="1"/>
</dbReference>
<dbReference type="AlphaFoldDB" id="A0A2R4VY04"/>
<dbReference type="GO" id="GO:0003677">
    <property type="term" value="F:DNA binding"/>
    <property type="evidence" value="ECO:0007669"/>
    <property type="project" value="UniProtKB-KW"/>
</dbReference>
<dbReference type="GO" id="GO:0003918">
    <property type="term" value="F:DNA topoisomerase type II (double strand cut, ATP-hydrolyzing) activity"/>
    <property type="evidence" value="ECO:0007669"/>
    <property type="project" value="UniProtKB-EC"/>
</dbReference>
<organism evidence="13 14">
    <name type="scientific">Thermodesulfobium acidiphilum</name>
    <dbReference type="NCBI Taxonomy" id="1794699"/>
    <lineage>
        <taxon>Bacteria</taxon>
        <taxon>Pseudomonadati</taxon>
        <taxon>Thermodesulfobiota</taxon>
        <taxon>Thermodesulfobiia</taxon>
        <taxon>Thermodesulfobiales</taxon>
        <taxon>Thermodesulfobiaceae</taxon>
        <taxon>Thermodesulfobium</taxon>
    </lineage>
</organism>
<keyword evidence="8" id="KW-0460">Magnesium</keyword>
<evidence type="ECO:0000313" key="13">
    <source>
        <dbReference type="EMBL" id="AWB09395.1"/>
    </source>
</evidence>
<dbReference type="Gene3D" id="3.30.565.10">
    <property type="entry name" value="Histidine kinase-like ATPase, C-terminal domain"/>
    <property type="match status" value="1"/>
</dbReference>
<comment type="similarity">
    <text evidence="3">Belongs to the type II topoisomerase GyrB family.</text>
</comment>
<reference evidence="13 14" key="1">
    <citation type="submission" date="2017-04" db="EMBL/GenBank/DDBJ databases">
        <title>Genomic insights into metabolism of Thermodesulfobium acidiphilum.</title>
        <authorList>
            <person name="Toshchakov S.V."/>
            <person name="Frolov E.N."/>
            <person name="Kublanov I.V."/>
            <person name="Samarov N.I."/>
            <person name="Novikov A."/>
            <person name="Lebedinsky A.V."/>
            <person name="Bonch-Osmolovskaya E.A."/>
            <person name="Chernyh N.A."/>
        </authorList>
    </citation>
    <scope>NUCLEOTIDE SEQUENCE [LARGE SCALE GENOMIC DNA]</scope>
    <source>
        <strain evidence="13 14">3127-1</strain>
    </source>
</reference>
<dbReference type="GO" id="GO:0005524">
    <property type="term" value="F:ATP binding"/>
    <property type="evidence" value="ECO:0007669"/>
    <property type="project" value="UniProtKB-KW"/>
</dbReference>
<dbReference type="PANTHER" id="PTHR45866">
    <property type="entry name" value="DNA GYRASE/TOPOISOMERASE SUBUNIT B"/>
    <property type="match status" value="1"/>
</dbReference>
<dbReference type="EMBL" id="CP020921">
    <property type="protein sequence ID" value="AWB09395.1"/>
    <property type="molecule type" value="Genomic_DNA"/>
</dbReference>
<protein>
    <recommendedName>
        <fullName evidence="4">DNA topoisomerase (ATP-hydrolyzing)</fullName>
        <ecNumber evidence="4">5.6.2.2</ecNumber>
    </recommendedName>
</protein>
<gene>
    <name evidence="13" type="ORF">TDSAC_0005</name>
</gene>
<evidence type="ECO:0000256" key="2">
    <source>
        <dbReference type="ARBA" id="ARBA00001946"/>
    </source>
</evidence>
<dbReference type="Pfam" id="PF00986">
    <property type="entry name" value="DNA_gyraseB_C"/>
    <property type="match status" value="1"/>
</dbReference>
<dbReference type="OrthoDB" id="9802808at2"/>
<dbReference type="InterPro" id="IPR013506">
    <property type="entry name" value="Topo_IIA_bsu_dom2"/>
</dbReference>
<evidence type="ECO:0000256" key="3">
    <source>
        <dbReference type="ARBA" id="ARBA00010708"/>
    </source>
</evidence>
<evidence type="ECO:0000256" key="6">
    <source>
        <dbReference type="ARBA" id="ARBA00022741"/>
    </source>
</evidence>
<dbReference type="InterPro" id="IPR002288">
    <property type="entry name" value="DNA_gyrase_B_C"/>
</dbReference>
<dbReference type="GO" id="GO:0046872">
    <property type="term" value="F:metal ion binding"/>
    <property type="evidence" value="ECO:0007669"/>
    <property type="project" value="UniProtKB-KW"/>
</dbReference>
<keyword evidence="14" id="KW-1185">Reference proteome</keyword>
<dbReference type="FunFam" id="3.30.565.10:FF:000002">
    <property type="entry name" value="DNA gyrase subunit B"/>
    <property type="match status" value="1"/>
</dbReference>
<dbReference type="NCBIfam" id="TIGR01059">
    <property type="entry name" value="gyrB"/>
    <property type="match status" value="1"/>
</dbReference>
<dbReference type="Gene3D" id="3.30.230.10">
    <property type="match status" value="1"/>
</dbReference>
<dbReference type="KEGG" id="taci:TDSAC_0005"/>
<keyword evidence="7" id="KW-0067">ATP-binding</keyword>
<dbReference type="NCBIfam" id="NF011501">
    <property type="entry name" value="PRK14939.1"/>
    <property type="match status" value="1"/>
</dbReference>
<dbReference type="PANTHER" id="PTHR45866:SF1">
    <property type="entry name" value="DNA GYRASE SUBUNIT B, MITOCHONDRIAL"/>
    <property type="match status" value="1"/>
</dbReference>
<evidence type="ECO:0000256" key="11">
    <source>
        <dbReference type="ARBA" id="ARBA00023235"/>
    </source>
</evidence>
<proteinExistence type="inferred from homology"/>
<evidence type="ECO:0000256" key="10">
    <source>
        <dbReference type="ARBA" id="ARBA00023125"/>
    </source>
</evidence>
<dbReference type="InterPro" id="IPR013759">
    <property type="entry name" value="Topo_IIA_B_C"/>
</dbReference>
<dbReference type="Pfam" id="PF00204">
    <property type="entry name" value="DNA_gyraseB"/>
    <property type="match status" value="1"/>
</dbReference>
<dbReference type="GO" id="GO:0005694">
    <property type="term" value="C:chromosome"/>
    <property type="evidence" value="ECO:0007669"/>
    <property type="project" value="InterPro"/>
</dbReference>
<keyword evidence="11" id="KW-0413">Isomerase</keyword>
<dbReference type="PRINTS" id="PR01159">
    <property type="entry name" value="DNAGYRASEB"/>
</dbReference>
<dbReference type="Gene3D" id="3.40.50.670">
    <property type="match status" value="1"/>
</dbReference>
<dbReference type="FunFam" id="3.40.50.670:FF:000002">
    <property type="entry name" value="DNA gyrase subunit B"/>
    <property type="match status" value="1"/>
</dbReference>
<comment type="cofactor">
    <cofactor evidence="2">
        <name>Mg(2+)</name>
        <dbReference type="ChEBI" id="CHEBI:18420"/>
    </cofactor>
</comment>
<evidence type="ECO:0000256" key="4">
    <source>
        <dbReference type="ARBA" id="ARBA00012895"/>
    </source>
</evidence>
<dbReference type="Proteomes" id="UP000244792">
    <property type="component" value="Chromosome"/>
</dbReference>
<dbReference type="SUPFAM" id="SSF55874">
    <property type="entry name" value="ATPase domain of HSP90 chaperone/DNA topoisomerase II/histidine kinase"/>
    <property type="match status" value="1"/>
</dbReference>
<dbReference type="PROSITE" id="PS00177">
    <property type="entry name" value="TOPOISOMERASE_II"/>
    <property type="match status" value="1"/>
</dbReference>
<evidence type="ECO:0000256" key="1">
    <source>
        <dbReference type="ARBA" id="ARBA00000185"/>
    </source>
</evidence>
<name>A0A2R4VY04_THEAF</name>
<dbReference type="InterPro" id="IPR036890">
    <property type="entry name" value="HATPase_C_sf"/>
</dbReference>
<keyword evidence="5" id="KW-0479">Metal-binding</keyword>
<evidence type="ECO:0000256" key="8">
    <source>
        <dbReference type="ARBA" id="ARBA00022842"/>
    </source>
</evidence>
<dbReference type="InterPro" id="IPR013760">
    <property type="entry name" value="Topo_IIA-like_dom_sf"/>
</dbReference>
<dbReference type="NCBIfam" id="NF004189">
    <property type="entry name" value="PRK05644.1"/>
    <property type="match status" value="1"/>
</dbReference>
<dbReference type="InterPro" id="IPR014721">
    <property type="entry name" value="Ribsml_uS5_D2-typ_fold_subgr"/>
</dbReference>
<dbReference type="PRINTS" id="PR00418">
    <property type="entry name" value="TPI2FAMILY"/>
</dbReference>
<dbReference type="GO" id="GO:0006265">
    <property type="term" value="P:DNA topological change"/>
    <property type="evidence" value="ECO:0007669"/>
    <property type="project" value="InterPro"/>
</dbReference>
<evidence type="ECO:0000256" key="5">
    <source>
        <dbReference type="ARBA" id="ARBA00022723"/>
    </source>
</evidence>
<keyword evidence="6" id="KW-0547">Nucleotide-binding</keyword>
<dbReference type="InterPro" id="IPR020568">
    <property type="entry name" value="Ribosomal_Su5_D2-typ_SF"/>
</dbReference>
<dbReference type="SMART" id="SM00433">
    <property type="entry name" value="TOP2c"/>
    <property type="match status" value="1"/>
</dbReference>
<evidence type="ECO:0000256" key="9">
    <source>
        <dbReference type="ARBA" id="ARBA00023029"/>
    </source>
</evidence>
<dbReference type="InterPro" id="IPR001241">
    <property type="entry name" value="Topo_IIA"/>
</dbReference>
<dbReference type="SUPFAM" id="SSF54211">
    <property type="entry name" value="Ribosomal protein S5 domain 2-like"/>
    <property type="match status" value="1"/>
</dbReference>
<keyword evidence="10" id="KW-0238">DNA-binding</keyword>
<evidence type="ECO:0000259" key="12">
    <source>
        <dbReference type="PROSITE" id="PS50880"/>
    </source>
</evidence>
<feature type="domain" description="Toprim" evidence="12">
    <location>
        <begin position="413"/>
        <end position="532"/>
    </location>
</feature>
<dbReference type="Pfam" id="PF01751">
    <property type="entry name" value="Toprim"/>
    <property type="match status" value="1"/>
</dbReference>
<keyword evidence="9" id="KW-0799">Topoisomerase</keyword>
<dbReference type="CDD" id="cd16928">
    <property type="entry name" value="HATPase_GyrB-like"/>
    <property type="match status" value="1"/>
</dbReference>
<dbReference type="EC" id="5.6.2.2" evidence="4"/>
<dbReference type="PROSITE" id="PS50880">
    <property type="entry name" value="TOPRIM"/>
    <property type="match status" value="1"/>
</dbReference>
<dbReference type="SMART" id="SM00387">
    <property type="entry name" value="HATPase_c"/>
    <property type="match status" value="1"/>
</dbReference>
<dbReference type="InterPro" id="IPR006171">
    <property type="entry name" value="TOPRIM_dom"/>
</dbReference>
<accession>A0A2R4VY04</accession>